<proteinExistence type="inferred from homology"/>
<dbReference type="EMBL" id="CP021434">
    <property type="protein sequence ID" value="ARU59930.1"/>
    <property type="molecule type" value="Genomic_DNA"/>
</dbReference>
<evidence type="ECO:0000256" key="7">
    <source>
        <dbReference type="ARBA" id="ARBA00022801"/>
    </source>
</evidence>
<evidence type="ECO:0000256" key="4">
    <source>
        <dbReference type="ARBA" id="ARBA00022730"/>
    </source>
</evidence>
<dbReference type="CDD" id="cd03221">
    <property type="entry name" value="ABCF_EF-3"/>
    <property type="match status" value="2"/>
</dbReference>
<evidence type="ECO:0000256" key="6">
    <source>
        <dbReference type="ARBA" id="ARBA00022741"/>
    </source>
</evidence>
<evidence type="ECO:0000256" key="12">
    <source>
        <dbReference type="SAM" id="Coils"/>
    </source>
</evidence>
<dbReference type="InterPro" id="IPR037118">
    <property type="entry name" value="Val-tRNA_synth_C_sf"/>
</dbReference>
<dbReference type="AlphaFoldDB" id="A0A1Y0II08"/>
<name>A0A1Y0II08_9BACL</name>
<reference evidence="16" key="1">
    <citation type="submission" date="2017-05" db="EMBL/GenBank/DDBJ databases">
        <authorList>
            <person name="Sung H."/>
        </authorList>
    </citation>
    <scope>NUCLEOTIDE SEQUENCE [LARGE SCALE GENOMIC DNA]</scope>
    <source>
        <strain evidence="16">AR23208</strain>
    </source>
</reference>
<organism evidence="15 16">
    <name type="scientific">Tumebacillus avium</name>
    <dbReference type="NCBI Taxonomy" id="1903704"/>
    <lineage>
        <taxon>Bacteria</taxon>
        <taxon>Bacillati</taxon>
        <taxon>Bacillota</taxon>
        <taxon>Bacilli</taxon>
        <taxon>Bacillales</taxon>
        <taxon>Alicyclobacillaceae</taxon>
        <taxon>Tumebacillus</taxon>
    </lineage>
</organism>
<dbReference type="GO" id="GO:0006417">
    <property type="term" value="P:regulation of translation"/>
    <property type="evidence" value="ECO:0007669"/>
    <property type="project" value="UniProtKB-KW"/>
</dbReference>
<gene>
    <name evidence="15" type="ORF">CBW65_01800</name>
</gene>
<keyword evidence="6" id="KW-0547">Nucleotide-binding</keyword>
<dbReference type="PROSITE" id="PS50893">
    <property type="entry name" value="ABC_TRANSPORTER_2"/>
    <property type="match status" value="2"/>
</dbReference>
<protein>
    <submittedName>
        <fullName evidence="15">ABC transporter</fullName>
    </submittedName>
</protein>
<keyword evidence="5" id="KW-0677">Repeat</keyword>
<dbReference type="InterPro" id="IPR027417">
    <property type="entry name" value="P-loop_NTPase"/>
</dbReference>
<comment type="similarity">
    <text evidence="1">Belongs to the ABC transporter superfamily. ABCF family. Translational throttle EttA subfamily.</text>
</comment>
<dbReference type="Pfam" id="PF12848">
    <property type="entry name" value="ABC_tran_Xtn"/>
    <property type="match status" value="1"/>
</dbReference>
<dbReference type="GO" id="GO:0003677">
    <property type="term" value="F:DNA binding"/>
    <property type="evidence" value="ECO:0007669"/>
    <property type="project" value="InterPro"/>
</dbReference>
<evidence type="ECO:0000256" key="9">
    <source>
        <dbReference type="ARBA" id="ARBA00022845"/>
    </source>
</evidence>
<dbReference type="Proteomes" id="UP000195437">
    <property type="component" value="Chromosome"/>
</dbReference>
<keyword evidence="11" id="KW-0648">Protein biosynthesis</keyword>
<dbReference type="GO" id="GO:0000049">
    <property type="term" value="F:tRNA binding"/>
    <property type="evidence" value="ECO:0007669"/>
    <property type="project" value="UniProtKB-KW"/>
</dbReference>
<keyword evidence="12" id="KW-0175">Coiled coil</keyword>
<dbReference type="SMART" id="SM00382">
    <property type="entry name" value="AAA"/>
    <property type="match status" value="2"/>
</dbReference>
<evidence type="ECO:0000256" key="8">
    <source>
        <dbReference type="ARBA" id="ARBA00022840"/>
    </source>
</evidence>
<keyword evidence="4" id="KW-0699">rRNA-binding</keyword>
<evidence type="ECO:0000256" key="13">
    <source>
        <dbReference type="SAM" id="MobiDB-lite"/>
    </source>
</evidence>
<evidence type="ECO:0000313" key="16">
    <source>
        <dbReference type="Proteomes" id="UP000195437"/>
    </source>
</evidence>
<keyword evidence="7" id="KW-0378">Hydrolase</keyword>
<dbReference type="InterPro" id="IPR003593">
    <property type="entry name" value="AAA+_ATPase"/>
</dbReference>
<feature type="region of interest" description="Disordered" evidence="13">
    <location>
        <begin position="534"/>
        <end position="554"/>
    </location>
</feature>
<keyword evidence="10" id="KW-0694">RNA-binding</keyword>
<evidence type="ECO:0000256" key="1">
    <source>
        <dbReference type="ARBA" id="ARBA00005868"/>
    </source>
</evidence>
<evidence type="ECO:0000256" key="2">
    <source>
        <dbReference type="ARBA" id="ARBA00022490"/>
    </source>
</evidence>
<keyword evidence="16" id="KW-1185">Reference proteome</keyword>
<feature type="coiled-coil region" evidence="12">
    <location>
        <begin position="569"/>
        <end position="627"/>
    </location>
</feature>
<dbReference type="GO" id="GO:0016887">
    <property type="term" value="F:ATP hydrolysis activity"/>
    <property type="evidence" value="ECO:0007669"/>
    <property type="project" value="InterPro"/>
</dbReference>
<feature type="domain" description="ABC transporter" evidence="14">
    <location>
        <begin position="319"/>
        <end position="537"/>
    </location>
</feature>
<dbReference type="InterPro" id="IPR032524">
    <property type="entry name" value="ABC_tran_C"/>
</dbReference>
<evidence type="ECO:0000313" key="15">
    <source>
        <dbReference type="EMBL" id="ARU59930.1"/>
    </source>
</evidence>
<sequence>MNLVSVIGLTKTYGEKVLFQDLTFGIDNGDRIGLIGVNGTGKSTLLKAIAGVEQADSGQIVTANGATIEYLPQNPVFDDKLTVLQSVFQGSSPLLRLLGDYEQLLADLALRPEDEALQSRLVKLSQEMDAGNAWELEANAKTILNRLGITNYSAIVGNLSGGQRKRVAMARALIRPSDLLILDEPTNHIDNETVEWLESYLAKMKSALLLITHDRYFLDRVTNRILELDKGKLYSYQGNYATFLEHKAAREEQTLASEDKRQNLLRRELAWLHRGAKARTTKQKARVEFAENLRDQKVDKAASKMDIAIGSQRLGNKVFELEHITKSYGDRTLIRDFSYLIGPRDRIGIIGKNGSGKSTLMEIIAGNIVPDGGIVDTGSTVKLAYYTQESIEMNEELRVIEYIREAAPYIRTIDGETISAGQMLERFLFPPSSQWTPIAKLSGGEKRRLYLLRTLMGEPNVLLLDEPTNDLDIQTLTILEDYLDHFDGTVVTVSHDRYFLDRVVDRLICFEGDAKISTYMGMYSEYQAERELLAPEKDKPVKAKEDPRAAADDTPAKKLKFTYKEQKEFESIEERIAELEDSIASVQAELAQGGTDYTRLQKLTDQEQQLQNELETAVERWAELNELAEEISRQKEAGR</sequence>
<dbReference type="InterPro" id="IPR051309">
    <property type="entry name" value="ABCF_ATPase"/>
</dbReference>
<dbReference type="InterPro" id="IPR032781">
    <property type="entry name" value="ABC_tran_Xtn"/>
</dbReference>
<dbReference type="InterPro" id="IPR003439">
    <property type="entry name" value="ABC_transporter-like_ATP-bd"/>
</dbReference>
<dbReference type="PANTHER" id="PTHR42855:SF1">
    <property type="entry name" value="ABC TRANSPORTER DOMAIN-CONTAINING PROTEIN"/>
    <property type="match status" value="1"/>
</dbReference>
<accession>A0A1Y0II08</accession>
<keyword evidence="8" id="KW-0067">ATP-binding</keyword>
<dbReference type="InterPro" id="IPR017871">
    <property type="entry name" value="ABC_transporter-like_CS"/>
</dbReference>
<dbReference type="GO" id="GO:0019843">
    <property type="term" value="F:rRNA binding"/>
    <property type="evidence" value="ECO:0007669"/>
    <property type="project" value="UniProtKB-KW"/>
</dbReference>
<evidence type="ECO:0000256" key="3">
    <source>
        <dbReference type="ARBA" id="ARBA00022555"/>
    </source>
</evidence>
<dbReference type="RefSeq" id="WP_087455319.1">
    <property type="nucleotide sequence ID" value="NZ_CP021434.1"/>
</dbReference>
<dbReference type="FunFam" id="3.40.50.300:FF:000183">
    <property type="entry name" value="ABC transporter ATP-binding protein yjjK"/>
    <property type="match status" value="1"/>
</dbReference>
<dbReference type="GO" id="GO:0006412">
    <property type="term" value="P:translation"/>
    <property type="evidence" value="ECO:0007669"/>
    <property type="project" value="UniProtKB-KW"/>
</dbReference>
<dbReference type="Gene3D" id="3.40.50.300">
    <property type="entry name" value="P-loop containing nucleotide triphosphate hydrolases"/>
    <property type="match status" value="2"/>
</dbReference>
<dbReference type="KEGG" id="tum:CBW65_01800"/>
<keyword evidence="3" id="KW-0820">tRNA-binding</keyword>
<evidence type="ECO:0000256" key="11">
    <source>
        <dbReference type="ARBA" id="ARBA00022917"/>
    </source>
</evidence>
<evidence type="ECO:0000256" key="10">
    <source>
        <dbReference type="ARBA" id="ARBA00022884"/>
    </source>
</evidence>
<dbReference type="OrthoDB" id="9760950at2"/>
<evidence type="ECO:0000259" key="14">
    <source>
        <dbReference type="PROSITE" id="PS50893"/>
    </source>
</evidence>
<dbReference type="Pfam" id="PF16326">
    <property type="entry name" value="ABC_tran_CTD"/>
    <property type="match status" value="1"/>
</dbReference>
<dbReference type="PANTHER" id="PTHR42855">
    <property type="entry name" value="ABC TRANSPORTER ATP-BINDING SUBUNIT"/>
    <property type="match status" value="1"/>
</dbReference>
<dbReference type="Gene3D" id="1.10.287.380">
    <property type="entry name" value="Valyl-tRNA synthetase, C-terminal domain"/>
    <property type="match status" value="1"/>
</dbReference>
<keyword evidence="2" id="KW-0963">Cytoplasm</keyword>
<dbReference type="GO" id="GO:0005524">
    <property type="term" value="F:ATP binding"/>
    <property type="evidence" value="ECO:0007669"/>
    <property type="project" value="UniProtKB-KW"/>
</dbReference>
<dbReference type="PROSITE" id="PS00211">
    <property type="entry name" value="ABC_TRANSPORTER_1"/>
    <property type="match status" value="1"/>
</dbReference>
<dbReference type="Pfam" id="PF00005">
    <property type="entry name" value="ABC_tran"/>
    <property type="match status" value="2"/>
</dbReference>
<keyword evidence="9" id="KW-0810">Translation regulation</keyword>
<dbReference type="SUPFAM" id="SSF52540">
    <property type="entry name" value="P-loop containing nucleoside triphosphate hydrolases"/>
    <property type="match status" value="2"/>
</dbReference>
<evidence type="ECO:0000256" key="5">
    <source>
        <dbReference type="ARBA" id="ARBA00022737"/>
    </source>
</evidence>
<dbReference type="FunFam" id="3.40.50.300:FF:000011">
    <property type="entry name" value="Putative ABC transporter ATP-binding component"/>
    <property type="match status" value="1"/>
</dbReference>
<feature type="domain" description="ABC transporter" evidence="14">
    <location>
        <begin position="4"/>
        <end position="255"/>
    </location>
</feature>